<dbReference type="InterPro" id="IPR041988">
    <property type="entry name" value="Ribosomal_uL24_KOW"/>
</dbReference>
<dbReference type="PROSITE" id="PS01108">
    <property type="entry name" value="RIBOSOMAL_L24"/>
    <property type="match status" value="1"/>
</dbReference>
<dbReference type="InterPro" id="IPR008991">
    <property type="entry name" value="Translation_prot_SH3-like_sf"/>
</dbReference>
<keyword evidence="2 4" id="KW-0689">Ribosomal protein</keyword>
<dbReference type="SUPFAM" id="SSF50104">
    <property type="entry name" value="Translation proteins SH3-like domain"/>
    <property type="match status" value="1"/>
</dbReference>
<dbReference type="Pfam" id="PF16906">
    <property type="entry name" value="Ribosomal_L26"/>
    <property type="match status" value="1"/>
</dbReference>
<sequence length="147" mass="17023">MVKLLRKVSVSRRKARKAHFTAPSNQRRIEMSCHLSKELRQKHGVRSLPIRKDDEVRVMVGRKRKGTMGKIVAVYRKKWVVHIDRFQTNKMSGQPVFIGVHPSNCELRTIKLLKDRKDLIERTAAARAKDSDKGKIAEVKKEVQEVD</sequence>
<reference evidence="4" key="1">
    <citation type="journal article" date="2022" name="bioRxiv">
        <title>Genomics of Preaxostyla Flagellates Illuminates Evolutionary Transitions and the Path Towards Mitochondrial Loss.</title>
        <authorList>
            <person name="Novak L.V.F."/>
            <person name="Treitli S.C."/>
            <person name="Pyrih J."/>
            <person name="Halakuc P."/>
            <person name="Pipaliya S.V."/>
            <person name="Vacek V."/>
            <person name="Brzon O."/>
            <person name="Soukal P."/>
            <person name="Eme L."/>
            <person name="Dacks J.B."/>
            <person name="Karnkowska A."/>
            <person name="Elias M."/>
            <person name="Hampl V."/>
        </authorList>
    </citation>
    <scope>NUCLEOTIDE SEQUENCE</scope>
    <source>
        <strain evidence="4">RCP-MX</strain>
    </source>
</reference>
<dbReference type="Proteomes" id="UP001141327">
    <property type="component" value="Unassembled WGS sequence"/>
</dbReference>
<dbReference type="InterPro" id="IPR014722">
    <property type="entry name" value="Rib_uL2_dom2"/>
</dbReference>
<dbReference type="Gene3D" id="2.30.30.30">
    <property type="match status" value="1"/>
</dbReference>
<keyword evidence="3" id="KW-0687">Ribonucleoprotein</keyword>
<dbReference type="InterPro" id="IPR005756">
    <property type="entry name" value="Ribosomal_uL24_euk/arc"/>
</dbReference>
<evidence type="ECO:0000313" key="4">
    <source>
        <dbReference type="EMBL" id="KAJ4458779.1"/>
    </source>
</evidence>
<accession>A0ABQ8UN77</accession>
<dbReference type="InterPro" id="IPR005825">
    <property type="entry name" value="Ribosomal_uL24_CS"/>
</dbReference>
<protein>
    <submittedName>
        <fullName evidence="4">60S ribosomal protein L26</fullName>
    </submittedName>
</protein>
<dbReference type="PANTHER" id="PTHR11143">
    <property type="entry name" value="60S RIBOSOMAL PROTEIN L26 FAMILY MEMBER"/>
    <property type="match status" value="1"/>
</dbReference>
<dbReference type="CDD" id="cd06089">
    <property type="entry name" value="KOW_RPL26"/>
    <property type="match status" value="1"/>
</dbReference>
<evidence type="ECO:0000256" key="2">
    <source>
        <dbReference type="ARBA" id="ARBA00022980"/>
    </source>
</evidence>
<dbReference type="GO" id="GO:0005840">
    <property type="term" value="C:ribosome"/>
    <property type="evidence" value="ECO:0007669"/>
    <property type="project" value="UniProtKB-KW"/>
</dbReference>
<evidence type="ECO:0000256" key="3">
    <source>
        <dbReference type="ARBA" id="ARBA00023274"/>
    </source>
</evidence>
<evidence type="ECO:0000256" key="1">
    <source>
        <dbReference type="ARBA" id="ARBA00010618"/>
    </source>
</evidence>
<keyword evidence="5" id="KW-1185">Reference proteome</keyword>
<name>A0ABQ8UN77_9EUKA</name>
<organism evidence="4 5">
    <name type="scientific">Paratrimastix pyriformis</name>
    <dbReference type="NCBI Taxonomy" id="342808"/>
    <lineage>
        <taxon>Eukaryota</taxon>
        <taxon>Metamonada</taxon>
        <taxon>Preaxostyla</taxon>
        <taxon>Paratrimastigidae</taxon>
        <taxon>Paratrimastix</taxon>
    </lineage>
</organism>
<dbReference type="EMBL" id="JAPMOS010000025">
    <property type="protein sequence ID" value="KAJ4458779.1"/>
    <property type="molecule type" value="Genomic_DNA"/>
</dbReference>
<gene>
    <name evidence="4" type="ORF">PAPYR_5288</name>
</gene>
<proteinExistence type="inferred from homology"/>
<comment type="similarity">
    <text evidence="1">Belongs to the universal ribosomal protein uL24 family.</text>
</comment>
<dbReference type="NCBIfam" id="TIGR01080">
    <property type="entry name" value="rplX_A_E"/>
    <property type="match status" value="1"/>
</dbReference>
<comment type="caution">
    <text evidence="4">The sequence shown here is derived from an EMBL/GenBank/DDBJ whole genome shotgun (WGS) entry which is preliminary data.</text>
</comment>
<evidence type="ECO:0000313" key="5">
    <source>
        <dbReference type="Proteomes" id="UP001141327"/>
    </source>
</evidence>